<proteinExistence type="inferred from homology"/>
<dbReference type="EMBL" id="JAVLVT010000001">
    <property type="protein sequence ID" value="MDS1269310.1"/>
    <property type="molecule type" value="Genomic_DNA"/>
</dbReference>
<dbReference type="InterPro" id="IPR027417">
    <property type="entry name" value="P-loop_NTPase"/>
</dbReference>
<dbReference type="GO" id="GO:0016301">
    <property type="term" value="F:kinase activity"/>
    <property type="evidence" value="ECO:0007669"/>
    <property type="project" value="UniProtKB-KW"/>
</dbReference>
<dbReference type="SUPFAM" id="SSF52540">
    <property type="entry name" value="P-loop containing nucleoside triphosphate hydrolases"/>
    <property type="match status" value="1"/>
</dbReference>
<evidence type="ECO:0000256" key="9">
    <source>
        <dbReference type="SAM" id="MobiDB-lite"/>
    </source>
</evidence>
<keyword evidence="3 8" id="KW-0547">Nucleotide-binding</keyword>
<dbReference type="PANTHER" id="PTHR21299">
    <property type="entry name" value="CYTIDYLATE KINASE/PANTOATE-BETA-ALANINE LIGASE"/>
    <property type="match status" value="1"/>
</dbReference>
<keyword evidence="4 8" id="KW-0418">Kinase</keyword>
<reference evidence="12" key="1">
    <citation type="submission" date="2023-07" db="EMBL/GenBank/DDBJ databases">
        <title>Novel species in the genus Lipingzhangella isolated from Sambhar Salt Lake.</title>
        <authorList>
            <person name="Jiya N."/>
            <person name="Kajale S."/>
            <person name="Sharma A."/>
        </authorList>
    </citation>
    <scope>NUCLEOTIDE SEQUENCE [LARGE SCALE GENOMIC DNA]</scope>
    <source>
        <strain evidence="12">LS1_29</strain>
    </source>
</reference>
<dbReference type="RefSeq" id="WP_310910796.1">
    <property type="nucleotide sequence ID" value="NZ_JAVLVT010000001.1"/>
</dbReference>
<sequence>MSAHGYQGRKAGVVVAIDGPSGSGKSSTSRGVAQRCGLEYLDTGAMYRAITHWMLEQDVDVSDPNAVAQHVHRPRIAMGRDPQMPTVSVDDRDVAAEIRSEWVTGQVSAVSAVPEVRQRLVADQRSLIDAAVESGNGIVVEGRDITTVVAPHADVKLYLTASTQARASRRSDERQTEDVAATQAALERRDRLDSTRSTSPLTQTEDAVELDTTGYTLAEVIDVVADLVAQVRQHVVARS</sequence>
<organism evidence="11 12">
    <name type="scientific">Lipingzhangella rawalii</name>
    <dbReference type="NCBI Taxonomy" id="2055835"/>
    <lineage>
        <taxon>Bacteria</taxon>
        <taxon>Bacillati</taxon>
        <taxon>Actinomycetota</taxon>
        <taxon>Actinomycetes</taxon>
        <taxon>Streptosporangiales</taxon>
        <taxon>Nocardiopsidaceae</taxon>
        <taxon>Lipingzhangella</taxon>
    </lineage>
</organism>
<dbReference type="CDD" id="cd02020">
    <property type="entry name" value="CMPK"/>
    <property type="match status" value="1"/>
</dbReference>
<evidence type="ECO:0000256" key="8">
    <source>
        <dbReference type="HAMAP-Rule" id="MF_00238"/>
    </source>
</evidence>
<evidence type="ECO:0000313" key="12">
    <source>
        <dbReference type="Proteomes" id="UP001250214"/>
    </source>
</evidence>
<comment type="subcellular location">
    <subcellularLocation>
        <location evidence="8">Cytoplasm</location>
    </subcellularLocation>
</comment>
<dbReference type="PANTHER" id="PTHR21299:SF2">
    <property type="entry name" value="CYTIDYLATE KINASE"/>
    <property type="match status" value="1"/>
</dbReference>
<comment type="similarity">
    <text evidence="1 8">Belongs to the cytidylate kinase family. Type 1 subfamily.</text>
</comment>
<keyword evidence="5 8" id="KW-0067">ATP-binding</keyword>
<evidence type="ECO:0000256" key="6">
    <source>
        <dbReference type="ARBA" id="ARBA00047615"/>
    </source>
</evidence>
<evidence type="ECO:0000256" key="4">
    <source>
        <dbReference type="ARBA" id="ARBA00022777"/>
    </source>
</evidence>
<evidence type="ECO:0000259" key="10">
    <source>
        <dbReference type="Pfam" id="PF02224"/>
    </source>
</evidence>
<dbReference type="HAMAP" id="MF_00238">
    <property type="entry name" value="Cytidyl_kinase_type1"/>
    <property type="match status" value="1"/>
</dbReference>
<dbReference type="Proteomes" id="UP001250214">
    <property type="component" value="Unassembled WGS sequence"/>
</dbReference>
<evidence type="ECO:0000256" key="5">
    <source>
        <dbReference type="ARBA" id="ARBA00022840"/>
    </source>
</evidence>
<evidence type="ECO:0000256" key="2">
    <source>
        <dbReference type="ARBA" id="ARBA00022679"/>
    </source>
</evidence>
<feature type="region of interest" description="Disordered" evidence="9">
    <location>
        <begin position="163"/>
        <end position="205"/>
    </location>
</feature>
<protein>
    <recommendedName>
        <fullName evidence="8">Cytidylate kinase</fullName>
        <shortName evidence="8">CK</shortName>
        <ecNumber evidence="8">2.7.4.25</ecNumber>
    </recommendedName>
    <alternativeName>
        <fullName evidence="8">Cytidine monophosphate kinase</fullName>
        <shortName evidence="8">CMP kinase</shortName>
    </alternativeName>
</protein>
<feature type="binding site" evidence="8">
    <location>
        <begin position="19"/>
        <end position="27"/>
    </location>
    <ligand>
        <name>ATP</name>
        <dbReference type="ChEBI" id="CHEBI:30616"/>
    </ligand>
</feature>
<comment type="catalytic activity">
    <reaction evidence="6 8">
        <text>dCMP + ATP = dCDP + ADP</text>
        <dbReference type="Rhea" id="RHEA:25094"/>
        <dbReference type="ChEBI" id="CHEBI:30616"/>
        <dbReference type="ChEBI" id="CHEBI:57566"/>
        <dbReference type="ChEBI" id="CHEBI:58593"/>
        <dbReference type="ChEBI" id="CHEBI:456216"/>
        <dbReference type="EC" id="2.7.4.25"/>
    </reaction>
</comment>
<keyword evidence="12" id="KW-1185">Reference proteome</keyword>
<dbReference type="InterPro" id="IPR003136">
    <property type="entry name" value="Cytidylate_kin"/>
</dbReference>
<dbReference type="Pfam" id="PF02224">
    <property type="entry name" value="Cytidylate_kin"/>
    <property type="match status" value="1"/>
</dbReference>
<dbReference type="NCBIfam" id="TIGR00017">
    <property type="entry name" value="cmk"/>
    <property type="match status" value="1"/>
</dbReference>
<evidence type="ECO:0000313" key="11">
    <source>
        <dbReference type="EMBL" id="MDS1269310.1"/>
    </source>
</evidence>
<evidence type="ECO:0000256" key="1">
    <source>
        <dbReference type="ARBA" id="ARBA00009427"/>
    </source>
</evidence>
<gene>
    <name evidence="8 11" type="primary">cmk</name>
    <name evidence="11" type="ORF">RIF23_03255</name>
</gene>
<evidence type="ECO:0000256" key="7">
    <source>
        <dbReference type="ARBA" id="ARBA00048478"/>
    </source>
</evidence>
<name>A0ABU2H379_9ACTN</name>
<dbReference type="InterPro" id="IPR011994">
    <property type="entry name" value="Cytidylate_kinase_dom"/>
</dbReference>
<comment type="caution">
    <text evidence="11">The sequence shown here is derived from an EMBL/GenBank/DDBJ whole genome shotgun (WGS) entry which is preliminary data.</text>
</comment>
<dbReference type="Gene3D" id="3.40.50.300">
    <property type="entry name" value="P-loop containing nucleotide triphosphate hydrolases"/>
    <property type="match status" value="1"/>
</dbReference>
<keyword evidence="8" id="KW-0963">Cytoplasm</keyword>
<feature type="domain" description="Cytidylate kinase" evidence="10">
    <location>
        <begin position="15"/>
        <end position="229"/>
    </location>
</feature>
<comment type="catalytic activity">
    <reaction evidence="7 8">
        <text>CMP + ATP = CDP + ADP</text>
        <dbReference type="Rhea" id="RHEA:11600"/>
        <dbReference type="ChEBI" id="CHEBI:30616"/>
        <dbReference type="ChEBI" id="CHEBI:58069"/>
        <dbReference type="ChEBI" id="CHEBI:60377"/>
        <dbReference type="ChEBI" id="CHEBI:456216"/>
        <dbReference type="EC" id="2.7.4.25"/>
    </reaction>
</comment>
<evidence type="ECO:0000256" key="3">
    <source>
        <dbReference type="ARBA" id="ARBA00022741"/>
    </source>
</evidence>
<accession>A0ABU2H379</accession>
<dbReference type="EC" id="2.7.4.25" evidence="8"/>
<keyword evidence="2 8" id="KW-0808">Transferase</keyword>